<evidence type="ECO:0000313" key="4">
    <source>
        <dbReference type="Proteomes" id="UP000243723"/>
    </source>
</evidence>
<dbReference type="InterPro" id="IPR001810">
    <property type="entry name" value="F-box_dom"/>
</dbReference>
<dbReference type="InterPro" id="IPR007720">
    <property type="entry name" value="PigQ/GPI1"/>
</dbReference>
<reference evidence="3 4" key="1">
    <citation type="submission" date="2017-05" db="EMBL/GenBank/DDBJ databases">
        <title>Draft genome sequence of Elsinoe australis.</title>
        <authorList>
            <person name="Cheng Q."/>
        </authorList>
    </citation>
    <scope>NUCLEOTIDE SEQUENCE [LARGE SCALE GENOMIC DNA]</scope>
    <source>
        <strain evidence="3 4">NL1</strain>
    </source>
</reference>
<sequence length="1319" mass="150710">MTAQHDLMRVFWPSDLSNNSRPGVLVGWRNSDFDIIVISLLQDVETRSVQNALQVGTLFRGTPHPMNQILDRCGNLEFEVLGTFNGKRNQVFDPYHLNTTSGRRGKAPYIWCPESAGVTLQIVVFDRPDPQRMQYLSLNPIALTLGEARDKLELYDGMDASIEAARQQKQALLDKLRLHTVTKHPRTPKELALRRIINQINCSSELDQLMQKNIGLVGVRSKRALSVGERVVESATNAWDNVILESKRIFKNYIWPIMSQLFILCIVIYRAGGEILLRILEWRLWSARSAALKDFSATAQQVDIRLQQFCYWPTQYLTLRRRRSNWGSITNNHPEYIRFYNSLWLVANDVIIGIALGSYIIDNADLVAAQMNYIVDSWFIEGLQRVISWLMDWPAGLKLNNELAAFLGDLFLWVIEYWAGCMQTLQPALPHIIRIIGFSSFGGASMPISLFSDLVSILTVHIYAFYIASARIFNWQLTIIMSLFHLFRGKKRNVLRNRIDACDYDLDQLLLGTILFTLLTFLLPTVGVFYTTFASARMGIIVLKAALDVWLACLNHFPLFAIMLRIKDSRRLPGGIRFELQDIPNGTDVNDTGSEKSARTAVIRLKSISLPLSLTFSQYFQLANRIRKHYASPRVFLCLMSGQFVPPISRKSLYSLQYSMLPAQRVPVGELWRSLTGDISGATHRKTNGTANGYASVSNGYRDGLNGRAMNGGGFLYLSSAAMGVQTIDTEPGDSILRLPDELIQGICFYLSPPDAIHFGLTSQRLYRLVDQPLLWRHFCETYFEYWHLTDETDPGIAKHIAAAPWKKHFYDRVERDKRNKKLFESALSTQHERYSKIQQIANHGYEARSMLQVHSNAPDECEDVLARRYYAEATLGLIHRTNALKIWSSLADDRSPSLEKYIAAFDLFIIGKEWGDIRDITTTLDSAAFDIKIDHPNLMELDIEERSLIVVRWLREHGLVGLNQVIEYHNMKHNFMSFNLRNRSQASLPLQSAVVFSAVAQRLGIDAHPVNYPTHIFVIVQLPAPTASSTSTSPEDPNHRLYLDPWSTQNESRLGDIIPYDALARRLTMSGIPPRVHPTYLDPAPVRAMVSRTCRNIMRSYEEWNRGGTRDDLVGNHHAFYAYLWAMALVEESGPRPADEVGPWDRPHLGHLPAFFRDHFPEDLELVSRYLGPLFARHPRVQQFMHILQEMKAEDVNRRPVVGRGPHTGSVKYKVGQMFQHKRYGYTGVIRSWDSGCQAGEGWISQMRVDDLDRGRGQAFYHVMGEDRSSRYVAEENIEPIYTEPSEKVLGMAGRYFKRWDADKRVFVSNVRDEYPDD</sequence>
<dbReference type="OrthoDB" id="70250at2759"/>
<dbReference type="NCBIfam" id="TIGR02097">
    <property type="entry name" value="yccV"/>
    <property type="match status" value="1"/>
</dbReference>
<dbReference type="Gene3D" id="1.20.1280.50">
    <property type="match status" value="1"/>
</dbReference>
<feature type="domain" description="F-box" evidence="2">
    <location>
        <begin position="733"/>
        <end position="779"/>
    </location>
</feature>
<keyword evidence="1" id="KW-0472">Membrane</keyword>
<feature type="transmembrane region" description="Helical" evidence="1">
    <location>
        <begin position="343"/>
        <end position="361"/>
    </location>
</feature>
<protein>
    <recommendedName>
        <fullName evidence="2">F-box domain-containing protein</fullName>
    </recommendedName>
</protein>
<dbReference type="Proteomes" id="UP000243723">
    <property type="component" value="Unassembled WGS sequence"/>
</dbReference>
<name>A0A2P8A0B5_9PEZI</name>
<dbReference type="STRING" id="40998.A0A2P8A0B5"/>
<keyword evidence="1" id="KW-0812">Transmembrane</keyword>
<keyword evidence="1" id="KW-1133">Transmembrane helix</keyword>
<dbReference type="PANTHER" id="PTHR21329">
    <property type="entry name" value="PHOSPHATIDYLINOSITOL N-ACETYLGLUCOSAMINYLTRANSFERASE SUBUNIT Q-RELATED"/>
    <property type="match status" value="1"/>
</dbReference>
<dbReference type="SMART" id="SM00992">
    <property type="entry name" value="YccV-like"/>
    <property type="match status" value="1"/>
</dbReference>
<dbReference type="InterPro" id="IPR036047">
    <property type="entry name" value="F-box-like_dom_sf"/>
</dbReference>
<keyword evidence="4" id="KW-1185">Reference proteome</keyword>
<accession>A0A2P8A0B5</accession>
<feature type="transmembrane region" description="Helical" evidence="1">
    <location>
        <begin position="508"/>
        <end position="533"/>
    </location>
</feature>
<dbReference type="GO" id="GO:0003677">
    <property type="term" value="F:DNA binding"/>
    <property type="evidence" value="ECO:0007669"/>
    <property type="project" value="InterPro"/>
</dbReference>
<dbReference type="InterPro" id="IPR032698">
    <property type="entry name" value="SirB1_N"/>
</dbReference>
<dbReference type="Pfam" id="PF05024">
    <property type="entry name" value="Gpi1"/>
    <property type="match status" value="1"/>
</dbReference>
<dbReference type="GO" id="GO:0006506">
    <property type="term" value="P:GPI anchor biosynthetic process"/>
    <property type="evidence" value="ECO:0007669"/>
    <property type="project" value="InterPro"/>
</dbReference>
<dbReference type="EMBL" id="NHZQ01000087">
    <property type="protein sequence ID" value="PSK53900.1"/>
    <property type="molecule type" value="Genomic_DNA"/>
</dbReference>
<dbReference type="CDD" id="cd09917">
    <property type="entry name" value="F-box_SF"/>
    <property type="match status" value="1"/>
</dbReference>
<dbReference type="GO" id="GO:0016020">
    <property type="term" value="C:membrane"/>
    <property type="evidence" value="ECO:0007669"/>
    <property type="project" value="InterPro"/>
</dbReference>
<dbReference type="GO" id="GO:0005783">
    <property type="term" value="C:endoplasmic reticulum"/>
    <property type="evidence" value="ECO:0007669"/>
    <property type="project" value="TreeGrafter"/>
</dbReference>
<dbReference type="Pfam" id="PF08755">
    <property type="entry name" value="YccV-like"/>
    <property type="match status" value="1"/>
</dbReference>
<dbReference type="Pfam" id="PF12937">
    <property type="entry name" value="F-box-like"/>
    <property type="match status" value="1"/>
</dbReference>
<feature type="transmembrane region" description="Helical" evidence="1">
    <location>
        <begin position="432"/>
        <end position="451"/>
    </location>
</feature>
<feature type="transmembrane region" description="Helical" evidence="1">
    <location>
        <begin position="403"/>
        <end position="420"/>
    </location>
</feature>
<organism evidence="3 4">
    <name type="scientific">Elsinoe australis</name>
    <dbReference type="NCBI Taxonomy" id="40998"/>
    <lineage>
        <taxon>Eukaryota</taxon>
        <taxon>Fungi</taxon>
        <taxon>Dikarya</taxon>
        <taxon>Ascomycota</taxon>
        <taxon>Pezizomycotina</taxon>
        <taxon>Dothideomycetes</taxon>
        <taxon>Dothideomycetidae</taxon>
        <taxon>Myriangiales</taxon>
        <taxon>Elsinoaceae</taxon>
        <taxon>Elsinoe</taxon>
    </lineage>
</organism>
<dbReference type="InterPro" id="IPR011722">
    <property type="entry name" value="Hemimethylated_DNA-bd_dom"/>
</dbReference>
<dbReference type="SUPFAM" id="SSF81383">
    <property type="entry name" value="F-box domain"/>
    <property type="match status" value="1"/>
</dbReference>
<dbReference type="SUPFAM" id="SSF141255">
    <property type="entry name" value="YccV-like"/>
    <property type="match status" value="1"/>
</dbReference>
<dbReference type="Gene3D" id="2.30.30.390">
    <property type="entry name" value="Hemimethylated DNA-binding domain"/>
    <property type="match status" value="1"/>
</dbReference>
<dbReference type="PROSITE" id="PS50181">
    <property type="entry name" value="FBOX"/>
    <property type="match status" value="1"/>
</dbReference>
<gene>
    <name evidence="3" type="ORF">B9Z65_7706</name>
</gene>
<dbReference type="PANTHER" id="PTHR21329:SF3">
    <property type="entry name" value="PHOSPHATIDYLINOSITOL N-ACETYLGLUCOSAMINYLTRANSFERASE SUBUNIT Q"/>
    <property type="match status" value="1"/>
</dbReference>
<feature type="transmembrane region" description="Helical" evidence="1">
    <location>
        <begin position="253"/>
        <end position="272"/>
    </location>
</feature>
<dbReference type="Pfam" id="PF13369">
    <property type="entry name" value="Transglut_core2"/>
    <property type="match status" value="1"/>
</dbReference>
<dbReference type="SMART" id="SM00256">
    <property type="entry name" value="FBOX"/>
    <property type="match status" value="1"/>
</dbReference>
<proteinExistence type="predicted"/>
<evidence type="ECO:0000259" key="2">
    <source>
        <dbReference type="PROSITE" id="PS50181"/>
    </source>
</evidence>
<evidence type="ECO:0000256" key="1">
    <source>
        <dbReference type="SAM" id="Phobius"/>
    </source>
</evidence>
<feature type="transmembrane region" description="Helical" evidence="1">
    <location>
        <begin position="463"/>
        <end position="487"/>
    </location>
</feature>
<dbReference type="InterPro" id="IPR036623">
    <property type="entry name" value="Hemimethylated_DNA-bd_sf"/>
</dbReference>
<comment type="caution">
    <text evidence="3">The sequence shown here is derived from an EMBL/GenBank/DDBJ whole genome shotgun (WGS) entry which is preliminary data.</text>
</comment>
<evidence type="ECO:0000313" key="3">
    <source>
        <dbReference type="EMBL" id="PSK53900.1"/>
    </source>
</evidence>